<keyword evidence="2" id="KW-1185">Reference proteome</keyword>
<comment type="caution">
    <text evidence="1">The sequence shown here is derived from an EMBL/GenBank/DDBJ whole genome shotgun (WGS) entry which is preliminary data.</text>
</comment>
<protein>
    <submittedName>
        <fullName evidence="1">Uncharacterized protein</fullName>
    </submittedName>
</protein>
<name>A0ACC2IHS9_9PLEO</name>
<evidence type="ECO:0000313" key="1">
    <source>
        <dbReference type="EMBL" id="KAJ8114722.1"/>
    </source>
</evidence>
<accession>A0ACC2IHS9</accession>
<dbReference type="EMBL" id="JAPHNI010000178">
    <property type="protein sequence ID" value="KAJ8114722.1"/>
    <property type="molecule type" value="Genomic_DNA"/>
</dbReference>
<evidence type="ECO:0000313" key="2">
    <source>
        <dbReference type="Proteomes" id="UP001153331"/>
    </source>
</evidence>
<sequence length="890" mass="101537">MFYRAKHEPGSKFVYAIFGVQYEGAEPTGRSRELFNDFDKLISGKAHLDRMKCPGKGDFGTIIWLSYWRPPQLVEWFASQPVSSFWKNLADDAGIWREFLTVDTGRAQNACTAKLTNGVNGLDQMESFSDHIGYWGCNRDRLPDSSPEEQFTGSIQEIPKQTPENGTIRPGRTIITGAPDNICFLVEGQDHSLMTEEEKKHWFAELDDLVTGWMLHLDDKSIENGILDVRMGYVPENGTFRTAGPINLDHNRKIELFYWLDMKRFERAGRVHHGHIKLRRKFMEAYSPAGCMGNGVGRTVLWEETSILKGKDIEADAAASLCVSPTASLYFGLGHERKLEGFGGTLQWGKSTLITLLVRFNKWQDHYRIAVYRGDEPSEESPGCISCSKEADIALWITSASDTESERMVQAAPMQATSSNKITTAVAHRLSTVRYAHRMTVFSDGRINDTRTHDDPFDETACIQHCAKFNTSTAEQPPFEQPLGRPCFNPKISVRMCNRDDEVFVIAKDVDHETKVDIFTTRTSCTNEVSTDNNGDVAVQEQWHYPVEISNDLKGVSLLSRVKEEVFATAWEYSRSVIPQYTNWSRYVAFIRIIIIGTIAEFRGELVDVVNNDDILGYNLEEVLDTLFKGTPGRITMAREFRCFLLVSSHKSRQADSILFSRYSLALSRGPYQYFRMRDTDALARFTIAAALACSDLDDFWLTDDQFDIVAEVGNTMYDAIAFWKHRAESETNNLFAYVPDDERVRAYHRCREALWALDVTWILQPEMQVVANFLRFFGGPIHMTMRRYRFVEEGLTLGKRENEAVIAQTRNNHKLWNRVHNTEGVPTEIMESMELYKNILSSQDVLLFEGLYEILEEKDEALCRCQSTCMMGGSYAFGGVQLCRQCREE</sequence>
<proteinExistence type="predicted"/>
<dbReference type="Proteomes" id="UP001153331">
    <property type="component" value="Unassembled WGS sequence"/>
</dbReference>
<gene>
    <name evidence="1" type="ORF">OPT61_g3466</name>
</gene>
<reference evidence="1" key="1">
    <citation type="submission" date="2022-11" db="EMBL/GenBank/DDBJ databases">
        <title>Genome Sequence of Boeremia exigua.</title>
        <authorList>
            <person name="Buettner E."/>
        </authorList>
    </citation>
    <scope>NUCLEOTIDE SEQUENCE</scope>
    <source>
        <strain evidence="1">CU02</strain>
    </source>
</reference>
<organism evidence="1 2">
    <name type="scientific">Boeremia exigua</name>
    <dbReference type="NCBI Taxonomy" id="749465"/>
    <lineage>
        <taxon>Eukaryota</taxon>
        <taxon>Fungi</taxon>
        <taxon>Dikarya</taxon>
        <taxon>Ascomycota</taxon>
        <taxon>Pezizomycotina</taxon>
        <taxon>Dothideomycetes</taxon>
        <taxon>Pleosporomycetidae</taxon>
        <taxon>Pleosporales</taxon>
        <taxon>Pleosporineae</taxon>
        <taxon>Didymellaceae</taxon>
        <taxon>Boeremia</taxon>
    </lineage>
</organism>